<dbReference type="RefSeq" id="WP_090556053.1">
    <property type="nucleotide sequence ID" value="NZ_FNRA01000003.1"/>
</dbReference>
<dbReference type="Proteomes" id="UP000198850">
    <property type="component" value="Unassembled WGS sequence"/>
</dbReference>
<dbReference type="AlphaFoldDB" id="A0A1H4BRY1"/>
<reference evidence="1 2" key="1">
    <citation type="submission" date="2016-10" db="EMBL/GenBank/DDBJ databases">
        <authorList>
            <person name="de Groot N.N."/>
        </authorList>
    </citation>
    <scope>NUCLEOTIDE SEQUENCE [LARGE SCALE GENOMIC DNA]</scope>
    <source>
        <strain evidence="1 2">DSM 19033</strain>
    </source>
</reference>
<evidence type="ECO:0000313" key="2">
    <source>
        <dbReference type="Proteomes" id="UP000198850"/>
    </source>
</evidence>
<dbReference type="OrthoDB" id="5505971at2"/>
<evidence type="ECO:0000313" key="1">
    <source>
        <dbReference type="EMBL" id="SEA50863.1"/>
    </source>
</evidence>
<name>A0A1H4BRY1_9SPHI</name>
<protein>
    <submittedName>
        <fullName evidence="1">Uncharacterized protein</fullName>
    </submittedName>
</protein>
<dbReference type="EMBL" id="FNRA01000003">
    <property type="protein sequence ID" value="SEA50863.1"/>
    <property type="molecule type" value="Genomic_DNA"/>
</dbReference>
<sequence>MIDRLSALVNFKANSTLSFFAGPSFNLYDVPTEGVLNEQQQIVKNKPGLVNIGNNKGWIGWTVGISFL</sequence>
<keyword evidence="2" id="KW-1185">Reference proteome</keyword>
<organism evidence="1 2">
    <name type="scientific">Pedobacter hartonius</name>
    <dbReference type="NCBI Taxonomy" id="425514"/>
    <lineage>
        <taxon>Bacteria</taxon>
        <taxon>Pseudomonadati</taxon>
        <taxon>Bacteroidota</taxon>
        <taxon>Sphingobacteriia</taxon>
        <taxon>Sphingobacteriales</taxon>
        <taxon>Sphingobacteriaceae</taxon>
        <taxon>Pedobacter</taxon>
    </lineage>
</organism>
<accession>A0A1H4BRY1</accession>
<dbReference type="STRING" id="425514.SAMN05443550_103448"/>
<proteinExistence type="predicted"/>
<gene>
    <name evidence="1" type="ORF">SAMN05443550_103448</name>
</gene>